<dbReference type="EMBL" id="VSSQ01061755">
    <property type="protein sequence ID" value="MPN15050.1"/>
    <property type="molecule type" value="Genomic_DNA"/>
</dbReference>
<feature type="compositionally biased region" description="Basic residues" evidence="1">
    <location>
        <begin position="121"/>
        <end position="131"/>
    </location>
</feature>
<protein>
    <submittedName>
        <fullName evidence="2">Uncharacterized protein</fullName>
    </submittedName>
</protein>
<reference evidence="2" key="1">
    <citation type="submission" date="2019-08" db="EMBL/GenBank/DDBJ databases">
        <authorList>
            <person name="Kucharzyk K."/>
            <person name="Murdoch R.W."/>
            <person name="Higgins S."/>
            <person name="Loffler F."/>
        </authorList>
    </citation>
    <scope>NUCLEOTIDE SEQUENCE</scope>
</reference>
<feature type="region of interest" description="Disordered" evidence="1">
    <location>
        <begin position="1"/>
        <end position="150"/>
    </location>
</feature>
<proteinExistence type="predicted"/>
<name>A0A645FM78_9ZZZZ</name>
<evidence type="ECO:0000256" key="1">
    <source>
        <dbReference type="SAM" id="MobiDB-lite"/>
    </source>
</evidence>
<dbReference type="AlphaFoldDB" id="A0A645FM78"/>
<gene>
    <name evidence="2" type="ORF">SDC9_162379</name>
</gene>
<comment type="caution">
    <text evidence="2">The sequence shown here is derived from an EMBL/GenBank/DDBJ whole genome shotgun (WGS) entry which is preliminary data.</text>
</comment>
<feature type="compositionally biased region" description="Low complexity" evidence="1">
    <location>
        <begin position="7"/>
        <end position="17"/>
    </location>
</feature>
<evidence type="ECO:0000313" key="2">
    <source>
        <dbReference type="EMBL" id="MPN15050.1"/>
    </source>
</evidence>
<feature type="compositionally biased region" description="Basic residues" evidence="1">
    <location>
        <begin position="61"/>
        <end position="75"/>
    </location>
</feature>
<accession>A0A645FM78</accession>
<sequence>MPPGRHGQSPSAPAGSRPSRRQPAHRRDPPPGRARLRWRPAPAQQHSRTCRPASSPEPAPRRHGHPRRSGRRPCRLLRAGQRDDPRLPLSPPADSGTRTGPVLRYRRRCVPPCHGPFLHRSVPRSGRRQRPRGTESVTQESHGESAAGRA</sequence>
<organism evidence="2">
    <name type="scientific">bioreactor metagenome</name>
    <dbReference type="NCBI Taxonomy" id="1076179"/>
    <lineage>
        <taxon>unclassified sequences</taxon>
        <taxon>metagenomes</taxon>
        <taxon>ecological metagenomes</taxon>
    </lineage>
</organism>